<dbReference type="AlphaFoldDB" id="A0AAV9NX87"/>
<evidence type="ECO:0000256" key="4">
    <source>
        <dbReference type="ARBA" id="ARBA00022692"/>
    </source>
</evidence>
<keyword evidence="14" id="KW-1185">Reference proteome</keyword>
<dbReference type="GO" id="GO:0015031">
    <property type="term" value="P:protein transport"/>
    <property type="evidence" value="ECO:0007669"/>
    <property type="project" value="UniProtKB-KW"/>
</dbReference>
<feature type="compositionally biased region" description="Basic and acidic residues" evidence="11">
    <location>
        <begin position="335"/>
        <end position="357"/>
    </location>
</feature>
<dbReference type="FunFam" id="1.20.5.110:FF:000006">
    <property type="entry name" value="Syntaxin 6"/>
    <property type="match status" value="1"/>
</dbReference>
<keyword evidence="8" id="KW-0175">Coiled coil</keyword>
<dbReference type="GO" id="GO:0048193">
    <property type="term" value="P:Golgi vesicle transport"/>
    <property type="evidence" value="ECO:0007669"/>
    <property type="project" value="InterPro"/>
</dbReference>
<dbReference type="RefSeq" id="XP_064654777.1">
    <property type="nucleotide sequence ID" value="XM_064806961.1"/>
</dbReference>
<dbReference type="InterPro" id="IPR048036">
    <property type="entry name" value="Tlg1p-like_N"/>
</dbReference>
<evidence type="ECO:0000256" key="8">
    <source>
        <dbReference type="ARBA" id="ARBA00023054"/>
    </source>
</evidence>
<evidence type="ECO:0000256" key="1">
    <source>
        <dbReference type="ARBA" id="ARBA00004409"/>
    </source>
</evidence>
<keyword evidence="9" id="KW-0472">Membrane</keyword>
<dbReference type="GO" id="GO:0000139">
    <property type="term" value="C:Golgi membrane"/>
    <property type="evidence" value="ECO:0007669"/>
    <property type="project" value="UniProtKB-SubCell"/>
</dbReference>
<dbReference type="GeneID" id="89931065"/>
<evidence type="ECO:0000256" key="10">
    <source>
        <dbReference type="ARBA" id="ARBA00073343"/>
    </source>
</evidence>
<evidence type="ECO:0000259" key="12">
    <source>
        <dbReference type="PROSITE" id="PS50192"/>
    </source>
</evidence>
<dbReference type="CDD" id="cd15851">
    <property type="entry name" value="SNARE_Syntaxin6"/>
    <property type="match status" value="1"/>
</dbReference>
<organism evidence="13 14">
    <name type="scientific">Saxophila tyrrhenica</name>
    <dbReference type="NCBI Taxonomy" id="1690608"/>
    <lineage>
        <taxon>Eukaryota</taxon>
        <taxon>Fungi</taxon>
        <taxon>Dikarya</taxon>
        <taxon>Ascomycota</taxon>
        <taxon>Pezizomycotina</taxon>
        <taxon>Dothideomycetes</taxon>
        <taxon>Dothideomycetidae</taxon>
        <taxon>Mycosphaerellales</taxon>
        <taxon>Extremaceae</taxon>
        <taxon>Saxophila</taxon>
    </lineage>
</organism>
<evidence type="ECO:0000256" key="5">
    <source>
        <dbReference type="ARBA" id="ARBA00022927"/>
    </source>
</evidence>
<feature type="region of interest" description="Disordered" evidence="11">
    <location>
        <begin position="327"/>
        <end position="396"/>
    </location>
</feature>
<keyword evidence="4" id="KW-0812">Transmembrane</keyword>
<dbReference type="InterPro" id="IPR015260">
    <property type="entry name" value="Syntaxin-6/10/61_N"/>
</dbReference>
<evidence type="ECO:0000256" key="6">
    <source>
        <dbReference type="ARBA" id="ARBA00022989"/>
    </source>
</evidence>
<name>A0AAV9NX87_9PEZI</name>
<dbReference type="SUPFAM" id="SSF47661">
    <property type="entry name" value="t-snare proteins"/>
    <property type="match status" value="1"/>
</dbReference>
<dbReference type="FunFam" id="1.20.58.90:FF:000012">
    <property type="entry name" value="SNARE domain protein"/>
    <property type="match status" value="1"/>
</dbReference>
<comment type="subcellular location">
    <subcellularLocation>
        <location evidence="1">Golgi apparatus membrane</location>
        <topology evidence="1">Single-pass type IV membrane protein</topology>
    </subcellularLocation>
</comment>
<dbReference type="EMBL" id="JAVRRT010000019">
    <property type="protein sequence ID" value="KAK5164529.1"/>
    <property type="molecule type" value="Genomic_DNA"/>
</dbReference>
<evidence type="ECO:0000313" key="14">
    <source>
        <dbReference type="Proteomes" id="UP001337655"/>
    </source>
</evidence>
<sequence>MASTDPFLSAQADILALLDQCRPLLSSYLRIRSSASSANSPELVEAREELESTLTDLSTDLQDLVDSVKAVEHDPHRYGLDVPEVNRRRKLVEDVGKEVEGMHQQLNQTVSEAQRKRSASLAHPDAFITDEDPLGGGGEDDEAYREWEEQRQMEMMHEQDEALDGVFQTVGNLRMQADTMGRELEEQAEMLEDTENITDRVQGKLTKGMKGIRYMVERNEGSHALLQQTYLSVSPFIDLPKPPTLPPNYASLPSTLPPSTLHANSAPSAPDLPAYVVSATGNFAAHPSTIAAQNRALLEQIDKDKRDGSKAVEAWEGEIKERELQERRRRAPGWLDREERILEPERKGTPGKEKNLMDDDGDVGRAAPSTDGLGNEKEVEDLGNALDRAFGRSEMG</sequence>
<keyword evidence="5" id="KW-0653">Protein transport</keyword>
<evidence type="ECO:0000256" key="11">
    <source>
        <dbReference type="SAM" id="MobiDB-lite"/>
    </source>
</evidence>
<proteinExistence type="inferred from homology"/>
<evidence type="ECO:0000256" key="2">
    <source>
        <dbReference type="ARBA" id="ARBA00009063"/>
    </source>
</evidence>
<evidence type="ECO:0000256" key="9">
    <source>
        <dbReference type="ARBA" id="ARBA00023136"/>
    </source>
</evidence>
<evidence type="ECO:0000256" key="3">
    <source>
        <dbReference type="ARBA" id="ARBA00022448"/>
    </source>
</evidence>
<keyword evidence="3" id="KW-0813">Transport</keyword>
<dbReference type="PROSITE" id="PS50192">
    <property type="entry name" value="T_SNARE"/>
    <property type="match status" value="1"/>
</dbReference>
<protein>
    <recommendedName>
        <fullName evidence="10">t-SNARE affecting a late Golgi compartment protein 1</fullName>
    </recommendedName>
</protein>
<dbReference type="PANTHER" id="PTHR42089:SF1">
    <property type="entry name" value="YALI0F09427P"/>
    <property type="match status" value="1"/>
</dbReference>
<evidence type="ECO:0000256" key="7">
    <source>
        <dbReference type="ARBA" id="ARBA00023034"/>
    </source>
</evidence>
<dbReference type="SUPFAM" id="SSF58038">
    <property type="entry name" value="SNARE fusion complex"/>
    <property type="match status" value="1"/>
</dbReference>
<reference evidence="13 14" key="1">
    <citation type="submission" date="2023-08" db="EMBL/GenBank/DDBJ databases">
        <title>Black Yeasts Isolated from many extreme environments.</title>
        <authorList>
            <person name="Coleine C."/>
            <person name="Stajich J.E."/>
            <person name="Selbmann L."/>
        </authorList>
    </citation>
    <scope>NUCLEOTIDE SEQUENCE [LARGE SCALE GENOMIC DNA]</scope>
    <source>
        <strain evidence="13 14">CCFEE 5935</strain>
    </source>
</reference>
<keyword evidence="6" id="KW-1133">Transmembrane helix</keyword>
<dbReference type="CDD" id="cd21444">
    <property type="entry name" value="SNARE_NTD_Tlg1p-like"/>
    <property type="match status" value="1"/>
</dbReference>
<keyword evidence="7" id="KW-0333">Golgi apparatus</keyword>
<feature type="domain" description="T-SNARE coiled-coil homology" evidence="12">
    <location>
        <begin position="153"/>
        <end position="215"/>
    </location>
</feature>
<evidence type="ECO:0000313" key="13">
    <source>
        <dbReference type="EMBL" id="KAK5164529.1"/>
    </source>
</evidence>
<dbReference type="InterPro" id="IPR000727">
    <property type="entry name" value="T_SNARE_dom"/>
</dbReference>
<comment type="caution">
    <text evidence="13">The sequence shown here is derived from an EMBL/GenBank/DDBJ whole genome shotgun (WGS) entry which is preliminary data.</text>
</comment>
<dbReference type="Gene3D" id="1.20.58.90">
    <property type="match status" value="1"/>
</dbReference>
<dbReference type="Gene3D" id="1.20.5.110">
    <property type="match status" value="1"/>
</dbReference>
<dbReference type="InterPro" id="IPR010989">
    <property type="entry name" value="SNARE"/>
</dbReference>
<dbReference type="Proteomes" id="UP001337655">
    <property type="component" value="Unassembled WGS sequence"/>
</dbReference>
<accession>A0AAV9NX87</accession>
<comment type="similarity">
    <text evidence="2">Belongs to the syntaxin family.</text>
</comment>
<gene>
    <name evidence="13" type="ORF">LTR77_009735</name>
</gene>
<dbReference type="SMART" id="SM00397">
    <property type="entry name" value="t_SNARE"/>
    <property type="match status" value="1"/>
</dbReference>
<dbReference type="PANTHER" id="PTHR42089">
    <property type="entry name" value="YALI0F09427P"/>
    <property type="match status" value="1"/>
</dbReference>
<dbReference type="Pfam" id="PF09177">
    <property type="entry name" value="STX6_10_61_N"/>
    <property type="match status" value="1"/>
</dbReference>